<dbReference type="Gene3D" id="1.20.5.1930">
    <property type="match status" value="1"/>
</dbReference>
<dbReference type="RefSeq" id="WP_149770730.1">
    <property type="nucleotide sequence ID" value="NZ_VDFQ02000005.1"/>
</dbReference>
<feature type="domain" description="Signal transduction histidine kinase subgroup 3 dimerisation and phosphoacceptor" evidence="10">
    <location>
        <begin position="186"/>
        <end position="252"/>
    </location>
</feature>
<feature type="transmembrane region" description="Helical" evidence="9">
    <location>
        <begin position="107"/>
        <end position="124"/>
    </location>
</feature>
<feature type="transmembrane region" description="Helical" evidence="9">
    <location>
        <begin position="136"/>
        <end position="155"/>
    </location>
</feature>
<dbReference type="OrthoDB" id="227596at2"/>
<dbReference type="CDD" id="cd16917">
    <property type="entry name" value="HATPase_UhpB-NarQ-NarX-like"/>
    <property type="match status" value="1"/>
</dbReference>
<dbReference type="PANTHER" id="PTHR24421">
    <property type="entry name" value="NITRATE/NITRITE SENSOR PROTEIN NARX-RELATED"/>
    <property type="match status" value="1"/>
</dbReference>
<dbReference type="InterPro" id="IPR036890">
    <property type="entry name" value="HATPase_C_sf"/>
</dbReference>
<sequence length="388" mass="42112">MNQVDPAAYQPPLRWPSQLWRYAAVVLIGAVVWLAGVAEWQAQHAPLWFWLDLAGGLLALGLVTQRRRWPVAVAALTTAIAAVSFTAAGPAALAGVSLATRRRWPEIIGVGSLVLVQTTVVVFIDPTLRDDEWQIVLALSLLMMVTLFAVGMYIGSRRELLYTLRERARVAEAEQAGRVAQARIAERARIAREMHDVLAHRISMVAMHAGALAYRTNLPADDVRSAAEVIRDNAHLALTDLREVLGILRGAELDTADRPQPSWRDLPDLVNGARSAGMRVALTDELTPHGPPERMGRTAYRVVQEALTNAHKHAPDTMVSVTLRGESGDGIVIEARNPLRVGTTRQALPTSGLGLVGLSERAGLVGGTLSHRVSADEFVLTLALPWPT</sequence>
<evidence type="ECO:0000256" key="8">
    <source>
        <dbReference type="ARBA" id="ARBA00023012"/>
    </source>
</evidence>
<keyword evidence="5" id="KW-0547">Nucleotide-binding</keyword>
<name>A0A5Q6RR79_9ACTN</name>
<dbReference type="Pfam" id="PF07730">
    <property type="entry name" value="HisKA_3"/>
    <property type="match status" value="1"/>
</dbReference>
<evidence type="ECO:0000256" key="3">
    <source>
        <dbReference type="ARBA" id="ARBA00022553"/>
    </source>
</evidence>
<evidence type="ECO:0000256" key="2">
    <source>
        <dbReference type="ARBA" id="ARBA00012438"/>
    </source>
</evidence>
<dbReference type="EC" id="2.7.13.3" evidence="2"/>
<dbReference type="EMBL" id="VDFQ02000005">
    <property type="protein sequence ID" value="KAA1420561.1"/>
    <property type="molecule type" value="Genomic_DNA"/>
</dbReference>
<organism evidence="11 12">
    <name type="scientific">Mumia zhuanghuii</name>
    <dbReference type="NCBI Taxonomy" id="2585211"/>
    <lineage>
        <taxon>Bacteria</taxon>
        <taxon>Bacillati</taxon>
        <taxon>Actinomycetota</taxon>
        <taxon>Actinomycetes</taxon>
        <taxon>Propionibacteriales</taxon>
        <taxon>Nocardioidaceae</taxon>
        <taxon>Mumia</taxon>
    </lineage>
</organism>
<dbReference type="InterPro" id="IPR011712">
    <property type="entry name" value="Sig_transdc_His_kin_sub3_dim/P"/>
</dbReference>
<dbReference type="GO" id="GO:0016020">
    <property type="term" value="C:membrane"/>
    <property type="evidence" value="ECO:0007669"/>
    <property type="project" value="InterPro"/>
</dbReference>
<dbReference type="PANTHER" id="PTHR24421:SF10">
    <property type="entry name" value="NITRATE_NITRITE SENSOR PROTEIN NARQ"/>
    <property type="match status" value="1"/>
</dbReference>
<evidence type="ECO:0000256" key="5">
    <source>
        <dbReference type="ARBA" id="ARBA00022741"/>
    </source>
</evidence>
<keyword evidence="4" id="KW-0808">Transferase</keyword>
<keyword evidence="8" id="KW-0902">Two-component regulatory system</keyword>
<comment type="caution">
    <text evidence="11">The sequence shown here is derived from an EMBL/GenBank/DDBJ whole genome shotgun (WGS) entry which is preliminary data.</text>
</comment>
<dbReference type="SUPFAM" id="SSF55874">
    <property type="entry name" value="ATPase domain of HSP90 chaperone/DNA topoisomerase II/histidine kinase"/>
    <property type="match status" value="1"/>
</dbReference>
<evidence type="ECO:0000313" key="12">
    <source>
        <dbReference type="Proteomes" id="UP000307768"/>
    </source>
</evidence>
<evidence type="ECO:0000256" key="4">
    <source>
        <dbReference type="ARBA" id="ARBA00022679"/>
    </source>
</evidence>
<reference evidence="11 12" key="1">
    <citation type="submission" date="2019-09" db="EMBL/GenBank/DDBJ databases">
        <title>Mumia zhuanghuii sp. nov. isolated from the intestinal contents of plateau pika (Ochotona curzoniae) in the Qinghai-Tibet plateau of China.</title>
        <authorList>
            <person name="Tian Z."/>
        </authorList>
    </citation>
    <scope>NUCLEOTIDE SEQUENCE [LARGE SCALE GENOMIC DNA]</scope>
    <source>
        <strain evidence="12">350</strain>
    </source>
</reference>
<dbReference type="GO" id="GO:0005524">
    <property type="term" value="F:ATP binding"/>
    <property type="evidence" value="ECO:0007669"/>
    <property type="project" value="UniProtKB-KW"/>
</dbReference>
<evidence type="ECO:0000259" key="10">
    <source>
        <dbReference type="Pfam" id="PF07730"/>
    </source>
</evidence>
<proteinExistence type="predicted"/>
<evidence type="ECO:0000256" key="7">
    <source>
        <dbReference type="ARBA" id="ARBA00022840"/>
    </source>
</evidence>
<keyword evidence="3" id="KW-0597">Phosphoprotein</keyword>
<keyword evidence="9" id="KW-0812">Transmembrane</keyword>
<dbReference type="InterPro" id="IPR050482">
    <property type="entry name" value="Sensor_HK_TwoCompSys"/>
</dbReference>
<protein>
    <recommendedName>
        <fullName evidence="2">histidine kinase</fullName>
        <ecNumber evidence="2">2.7.13.3</ecNumber>
    </recommendedName>
</protein>
<evidence type="ECO:0000313" key="11">
    <source>
        <dbReference type="EMBL" id="KAA1420561.1"/>
    </source>
</evidence>
<keyword evidence="9" id="KW-0472">Membrane</keyword>
<dbReference type="GO" id="GO:0046983">
    <property type="term" value="F:protein dimerization activity"/>
    <property type="evidence" value="ECO:0007669"/>
    <property type="project" value="InterPro"/>
</dbReference>
<dbReference type="AlphaFoldDB" id="A0A5Q6RR79"/>
<feature type="transmembrane region" description="Helical" evidence="9">
    <location>
        <begin position="71"/>
        <end position="95"/>
    </location>
</feature>
<feature type="transmembrane region" description="Helical" evidence="9">
    <location>
        <begin position="47"/>
        <end position="65"/>
    </location>
</feature>
<keyword evidence="9" id="KW-1133">Transmembrane helix</keyword>
<keyword evidence="7" id="KW-0067">ATP-binding</keyword>
<accession>A0A5Q6RR79</accession>
<gene>
    <name evidence="11" type="ORF">FE697_016550</name>
</gene>
<evidence type="ECO:0000256" key="1">
    <source>
        <dbReference type="ARBA" id="ARBA00000085"/>
    </source>
</evidence>
<keyword evidence="6 11" id="KW-0418">Kinase</keyword>
<dbReference type="Gene3D" id="3.30.565.10">
    <property type="entry name" value="Histidine kinase-like ATPase, C-terminal domain"/>
    <property type="match status" value="1"/>
</dbReference>
<evidence type="ECO:0000256" key="6">
    <source>
        <dbReference type="ARBA" id="ARBA00022777"/>
    </source>
</evidence>
<dbReference type="Proteomes" id="UP000307768">
    <property type="component" value="Unassembled WGS sequence"/>
</dbReference>
<feature type="transmembrane region" description="Helical" evidence="9">
    <location>
        <begin position="20"/>
        <end position="40"/>
    </location>
</feature>
<evidence type="ECO:0000256" key="9">
    <source>
        <dbReference type="SAM" id="Phobius"/>
    </source>
</evidence>
<comment type="catalytic activity">
    <reaction evidence="1">
        <text>ATP + protein L-histidine = ADP + protein N-phospho-L-histidine.</text>
        <dbReference type="EC" id="2.7.13.3"/>
    </reaction>
</comment>
<dbReference type="GO" id="GO:0000155">
    <property type="term" value="F:phosphorelay sensor kinase activity"/>
    <property type="evidence" value="ECO:0007669"/>
    <property type="project" value="InterPro"/>
</dbReference>